<reference evidence="3" key="1">
    <citation type="submission" date="2020-11" db="EMBL/GenBank/DDBJ databases">
        <authorList>
            <consortium name="DOE Joint Genome Institute"/>
            <person name="Ahrendt S."/>
            <person name="Riley R."/>
            <person name="Andreopoulos W."/>
            <person name="Labutti K."/>
            <person name="Pangilinan J."/>
            <person name="Ruiz-Duenas F.J."/>
            <person name="Barrasa J.M."/>
            <person name="Sanchez-Garcia M."/>
            <person name="Camarero S."/>
            <person name="Miyauchi S."/>
            <person name="Serrano A."/>
            <person name="Linde D."/>
            <person name="Babiker R."/>
            <person name="Drula E."/>
            <person name="Ayuso-Fernandez I."/>
            <person name="Pacheco R."/>
            <person name="Padilla G."/>
            <person name="Ferreira P."/>
            <person name="Barriuso J."/>
            <person name="Kellner H."/>
            <person name="Castanera R."/>
            <person name="Alfaro M."/>
            <person name="Ramirez L."/>
            <person name="Pisabarro A.G."/>
            <person name="Kuo A."/>
            <person name="Tritt A."/>
            <person name="Lipzen A."/>
            <person name="He G."/>
            <person name="Yan M."/>
            <person name="Ng V."/>
            <person name="Cullen D."/>
            <person name="Martin F."/>
            <person name="Rosso M.-N."/>
            <person name="Henrissat B."/>
            <person name="Hibbett D."/>
            <person name="Martinez A.T."/>
            <person name="Grigoriev I.V."/>
        </authorList>
    </citation>
    <scope>NUCLEOTIDE SEQUENCE</scope>
    <source>
        <strain evidence="3">MF-IS2</strain>
    </source>
</reference>
<evidence type="ECO:0008006" key="5">
    <source>
        <dbReference type="Google" id="ProtNLM"/>
    </source>
</evidence>
<keyword evidence="2" id="KW-0732">Signal</keyword>
<keyword evidence="1" id="KW-0812">Transmembrane</keyword>
<keyword evidence="1" id="KW-0472">Membrane</keyword>
<keyword evidence="1" id="KW-1133">Transmembrane helix</keyword>
<accession>A0A9P5X1Z8</accession>
<organism evidence="3 4">
    <name type="scientific">Macrolepiota fuliginosa MF-IS2</name>
    <dbReference type="NCBI Taxonomy" id="1400762"/>
    <lineage>
        <taxon>Eukaryota</taxon>
        <taxon>Fungi</taxon>
        <taxon>Dikarya</taxon>
        <taxon>Basidiomycota</taxon>
        <taxon>Agaricomycotina</taxon>
        <taxon>Agaricomycetes</taxon>
        <taxon>Agaricomycetidae</taxon>
        <taxon>Agaricales</taxon>
        <taxon>Agaricineae</taxon>
        <taxon>Agaricaceae</taxon>
        <taxon>Macrolepiota</taxon>
    </lineage>
</organism>
<evidence type="ECO:0000256" key="2">
    <source>
        <dbReference type="SAM" id="SignalP"/>
    </source>
</evidence>
<evidence type="ECO:0000313" key="4">
    <source>
        <dbReference type="Proteomes" id="UP000807342"/>
    </source>
</evidence>
<proteinExistence type="predicted"/>
<evidence type="ECO:0000256" key="1">
    <source>
        <dbReference type="SAM" id="Phobius"/>
    </source>
</evidence>
<evidence type="ECO:0000313" key="3">
    <source>
        <dbReference type="EMBL" id="KAF9441971.1"/>
    </source>
</evidence>
<comment type="caution">
    <text evidence="3">The sequence shown here is derived from an EMBL/GenBank/DDBJ whole genome shotgun (WGS) entry which is preliminary data.</text>
</comment>
<feature type="signal peptide" evidence="2">
    <location>
        <begin position="1"/>
        <end position="20"/>
    </location>
</feature>
<dbReference type="EMBL" id="MU151733">
    <property type="protein sequence ID" value="KAF9441971.1"/>
    <property type="molecule type" value="Genomic_DNA"/>
</dbReference>
<feature type="transmembrane region" description="Helical" evidence="1">
    <location>
        <begin position="39"/>
        <end position="59"/>
    </location>
</feature>
<dbReference type="Proteomes" id="UP000807342">
    <property type="component" value="Unassembled WGS sequence"/>
</dbReference>
<gene>
    <name evidence="3" type="ORF">P691DRAFT_518805</name>
</gene>
<dbReference type="AlphaFoldDB" id="A0A9P5X1Z8"/>
<protein>
    <recommendedName>
        <fullName evidence="5">Transmembrane protein</fullName>
    </recommendedName>
</protein>
<sequence length="90" mass="9730">MWFIGFLMAICMSILMIVIGEHTDAVESLNLACPSGRTWILRGFVSVMFLSAIASLIYIKSMANCFSTDDNIIGRTPPAGDLTQGPTANT</sequence>
<name>A0A9P5X1Z8_9AGAR</name>
<keyword evidence="4" id="KW-1185">Reference proteome</keyword>
<feature type="chain" id="PRO_5040131551" description="Transmembrane protein" evidence="2">
    <location>
        <begin position="21"/>
        <end position="90"/>
    </location>
</feature>